<dbReference type="Gene3D" id="3.90.25.10">
    <property type="entry name" value="UDP-galactose 4-epimerase, domain 1"/>
    <property type="match status" value="1"/>
</dbReference>
<evidence type="ECO:0000259" key="6">
    <source>
        <dbReference type="Pfam" id="PF16363"/>
    </source>
</evidence>
<dbReference type="InterPro" id="IPR006368">
    <property type="entry name" value="GDP_Man_deHydtase"/>
</dbReference>
<dbReference type="Proteomes" id="UP000738431">
    <property type="component" value="Chromosome"/>
</dbReference>
<comment type="cofactor">
    <cofactor evidence="1 5">
        <name>NADP(+)</name>
        <dbReference type="ChEBI" id="CHEBI:58349"/>
    </cofactor>
</comment>
<proteinExistence type="inferred from homology"/>
<keyword evidence="4 5" id="KW-0456">Lyase</keyword>
<comment type="function">
    <text evidence="5">Catalyzes the conversion of GDP-D-mannose to GDP-4-dehydro-6-deoxy-D-mannose.</text>
</comment>
<reference evidence="7 8" key="1">
    <citation type="submission" date="2023-12" db="EMBL/GenBank/DDBJ databases">
        <title>Description of an unclassified Opitutus bacterium of Verrucomicrobiota.</title>
        <authorList>
            <person name="Zhang D.-F."/>
        </authorList>
    </citation>
    <scope>NUCLEOTIDE SEQUENCE [LARGE SCALE GENOMIC DNA]</scope>
    <source>
        <strain evidence="7 8">WL0086</strain>
    </source>
</reference>
<evidence type="ECO:0000256" key="4">
    <source>
        <dbReference type="ARBA" id="ARBA00023239"/>
    </source>
</evidence>
<dbReference type="InterPro" id="IPR036291">
    <property type="entry name" value="NAD(P)-bd_dom_sf"/>
</dbReference>
<dbReference type="PANTHER" id="PTHR43715">
    <property type="entry name" value="GDP-MANNOSE 4,6-DEHYDRATASE"/>
    <property type="match status" value="1"/>
</dbReference>
<comment type="caution">
    <text evidence="5">Lacks conserved residue(s) required for the propagation of feature annotation.</text>
</comment>
<dbReference type="PANTHER" id="PTHR43715:SF1">
    <property type="entry name" value="GDP-MANNOSE 4,6 DEHYDRATASE"/>
    <property type="match status" value="1"/>
</dbReference>
<sequence length="340" mass="37442">MKKAFITGITGQDGSYLAELLLAKGYAVHGLVRRASAYNRSRIDHLRTDENVGSGRLVLHYGELNDVTSFHRLLHKIEPAEIYHLAGQSHVGLSFELPEVTCLENGMATLHLLESMRELDTSTRLYLAQSSEIFGAPEGEDPQDETTPVAPRNPYGCAKVFSMQLGKVYRESHGLFVCNGIAFNHESPRRGENFVTRKISMGAARIAAGDEAVIELGNLDGRRDWGYAPEYVEAMWRMLQQDRADDFVLATGRTHTVREFAAAAFAAVGVPVDFQGQGVEEVARRRDNGAIVLRVSPRYFRPVDAVSLRGNPAKAKAELGWKAQTQGADLAALMVEAERG</sequence>
<feature type="domain" description="NAD(P)-binding" evidence="6">
    <location>
        <begin position="5"/>
        <end position="332"/>
    </location>
</feature>
<protein>
    <recommendedName>
        <fullName evidence="3 5">GDP-mannose 4,6-dehydratase</fullName>
        <ecNumber evidence="3 5">4.2.1.47</ecNumber>
    </recommendedName>
    <alternativeName>
        <fullName evidence="5">GDP-D-mannose dehydratase</fullName>
    </alternativeName>
</protein>
<organism evidence="7 8">
    <name type="scientific">Actomonas aquatica</name>
    <dbReference type="NCBI Taxonomy" id="2866162"/>
    <lineage>
        <taxon>Bacteria</taxon>
        <taxon>Pseudomonadati</taxon>
        <taxon>Verrucomicrobiota</taxon>
        <taxon>Opitutia</taxon>
        <taxon>Opitutales</taxon>
        <taxon>Opitutaceae</taxon>
        <taxon>Actomonas</taxon>
    </lineage>
</organism>
<dbReference type="CDD" id="cd05260">
    <property type="entry name" value="GDP_MD_SDR_e"/>
    <property type="match status" value="1"/>
</dbReference>
<evidence type="ECO:0000313" key="8">
    <source>
        <dbReference type="Proteomes" id="UP000738431"/>
    </source>
</evidence>
<dbReference type="HAMAP" id="MF_00955">
    <property type="entry name" value="GDP_Man_dehydratase"/>
    <property type="match status" value="1"/>
</dbReference>
<dbReference type="Pfam" id="PF16363">
    <property type="entry name" value="GDP_Man_Dehyd"/>
    <property type="match status" value="1"/>
</dbReference>
<comment type="similarity">
    <text evidence="2 5">Belongs to the NAD(P)-dependent epimerase/dehydratase family. GDP-mannose 4,6-dehydratase subfamily.</text>
</comment>
<evidence type="ECO:0000256" key="5">
    <source>
        <dbReference type="HAMAP-Rule" id="MF_00955"/>
    </source>
</evidence>
<keyword evidence="5" id="KW-0521">NADP</keyword>
<keyword evidence="8" id="KW-1185">Reference proteome</keyword>
<dbReference type="SUPFAM" id="SSF51735">
    <property type="entry name" value="NAD(P)-binding Rossmann-fold domains"/>
    <property type="match status" value="1"/>
</dbReference>
<dbReference type="NCBIfam" id="TIGR01472">
    <property type="entry name" value="gmd"/>
    <property type="match status" value="1"/>
</dbReference>
<evidence type="ECO:0000313" key="7">
    <source>
        <dbReference type="EMBL" id="WRQ88607.1"/>
    </source>
</evidence>
<evidence type="ECO:0000256" key="3">
    <source>
        <dbReference type="ARBA" id="ARBA00011989"/>
    </source>
</evidence>
<comment type="catalytic activity">
    <reaction evidence="5">
        <text>GDP-alpha-D-mannose = GDP-4-dehydro-alpha-D-rhamnose + H2O</text>
        <dbReference type="Rhea" id="RHEA:23820"/>
        <dbReference type="ChEBI" id="CHEBI:15377"/>
        <dbReference type="ChEBI" id="CHEBI:57527"/>
        <dbReference type="ChEBI" id="CHEBI:57964"/>
        <dbReference type="EC" id="4.2.1.47"/>
    </reaction>
</comment>
<dbReference type="EC" id="4.2.1.47" evidence="3 5"/>
<gene>
    <name evidence="5 7" type="primary">gmd</name>
    <name evidence="7" type="ORF">K1X11_004270</name>
</gene>
<dbReference type="RefSeq" id="WP_221031931.1">
    <property type="nucleotide sequence ID" value="NZ_CP139781.1"/>
</dbReference>
<dbReference type="EMBL" id="CP139781">
    <property type="protein sequence ID" value="WRQ88607.1"/>
    <property type="molecule type" value="Genomic_DNA"/>
</dbReference>
<dbReference type="Gene3D" id="3.40.50.720">
    <property type="entry name" value="NAD(P)-binding Rossmann-like Domain"/>
    <property type="match status" value="1"/>
</dbReference>
<accession>A0ABZ1CB31</accession>
<name>A0ABZ1CB31_9BACT</name>
<evidence type="ECO:0000256" key="1">
    <source>
        <dbReference type="ARBA" id="ARBA00001937"/>
    </source>
</evidence>
<dbReference type="GO" id="GO:0008446">
    <property type="term" value="F:GDP-mannose 4,6-dehydratase activity"/>
    <property type="evidence" value="ECO:0007669"/>
    <property type="project" value="UniProtKB-EC"/>
</dbReference>
<dbReference type="InterPro" id="IPR016040">
    <property type="entry name" value="NAD(P)-bd_dom"/>
</dbReference>
<evidence type="ECO:0000256" key="2">
    <source>
        <dbReference type="ARBA" id="ARBA00009263"/>
    </source>
</evidence>